<name>A0A7R9CZL4_TIMCR</name>
<accession>A0A7R9CZL4</accession>
<protein>
    <submittedName>
        <fullName evidence="1">Uncharacterized protein</fullName>
    </submittedName>
</protein>
<dbReference type="EMBL" id="OC319412">
    <property type="protein sequence ID" value="CAD7405293.1"/>
    <property type="molecule type" value="Genomic_DNA"/>
</dbReference>
<reference evidence="1" key="1">
    <citation type="submission" date="2020-11" db="EMBL/GenBank/DDBJ databases">
        <authorList>
            <person name="Tran Van P."/>
        </authorList>
    </citation>
    <scope>NUCLEOTIDE SEQUENCE</scope>
</reference>
<sequence length="223" mass="25457">MDSNNEKLLEKNTLETDLESIGSETLLLEEKDKLNLQFLGRYALTGFVIDSLNKILIFLEGCSSSGLQDIWHTIMRLPQSKGKTLYNSSLCFEKKLYGDFLNFGGILMITLQEPLDKHLVTYTSYLRGNIPAPCWQCTDPCMREYTQYEEGCVEECPVFKLRGDMSSEHRWDAPDGNVTEEVDVSYSNTTTGLEQEAMDVSVNQPLGHYYLWLKFSSSGVRWT</sequence>
<organism evidence="1">
    <name type="scientific">Timema cristinae</name>
    <name type="common">Walking stick</name>
    <dbReference type="NCBI Taxonomy" id="61476"/>
    <lineage>
        <taxon>Eukaryota</taxon>
        <taxon>Metazoa</taxon>
        <taxon>Ecdysozoa</taxon>
        <taxon>Arthropoda</taxon>
        <taxon>Hexapoda</taxon>
        <taxon>Insecta</taxon>
        <taxon>Pterygota</taxon>
        <taxon>Neoptera</taxon>
        <taxon>Polyneoptera</taxon>
        <taxon>Phasmatodea</taxon>
        <taxon>Timematodea</taxon>
        <taxon>Timematoidea</taxon>
        <taxon>Timematidae</taxon>
        <taxon>Timema</taxon>
    </lineage>
</organism>
<evidence type="ECO:0000313" key="1">
    <source>
        <dbReference type="EMBL" id="CAD7405293.1"/>
    </source>
</evidence>
<dbReference type="AlphaFoldDB" id="A0A7R9CZL4"/>
<proteinExistence type="predicted"/>
<gene>
    <name evidence="1" type="ORF">TCEB3V08_LOCUS7921</name>
</gene>